<dbReference type="AlphaFoldDB" id="A0A133VNX9"/>
<dbReference type="Proteomes" id="UP000070175">
    <property type="component" value="Unassembled WGS sequence"/>
</dbReference>
<organism evidence="1 2">
    <name type="scientific">candidate division MSBL1 archaeon SCGC-AAA382N08</name>
    <dbReference type="NCBI Taxonomy" id="1698285"/>
    <lineage>
        <taxon>Archaea</taxon>
        <taxon>Methanobacteriati</taxon>
        <taxon>Methanobacteriota</taxon>
        <taxon>candidate division MSBL1</taxon>
    </lineage>
</organism>
<proteinExistence type="predicted"/>
<reference evidence="1 2" key="1">
    <citation type="journal article" date="2016" name="Sci. Rep.">
        <title>Metabolic traits of an uncultured archaeal lineage -MSBL1- from brine pools of the Red Sea.</title>
        <authorList>
            <person name="Mwirichia R."/>
            <person name="Alam I."/>
            <person name="Rashid M."/>
            <person name="Vinu M."/>
            <person name="Ba-Alawi W."/>
            <person name="Anthony Kamau A."/>
            <person name="Kamanda Ngugi D."/>
            <person name="Goker M."/>
            <person name="Klenk H.P."/>
            <person name="Bajic V."/>
            <person name="Stingl U."/>
        </authorList>
    </citation>
    <scope>NUCLEOTIDE SEQUENCE [LARGE SCALE GENOMIC DNA]</scope>
    <source>
        <strain evidence="1">SCGC-AAA382N08</strain>
    </source>
</reference>
<name>A0A133VNX9_9EURY</name>
<sequence>MIKLAKPKDTIRKRDLFTKRWTWVLLTMWRLNIRRYEDYDFETGGGWSARDIHSRLPEFLNKKKKKSFRKYKYWQTTFNILKRCEEAKTVTSKLCKSRGRYSKRFWWLTDWGVKRAKWLRPRMYARWDDEYPWRKTPSVLEPKK</sequence>
<keyword evidence="2" id="KW-1185">Reference proteome</keyword>
<gene>
    <name evidence="1" type="ORF">AKJ56_01755</name>
</gene>
<evidence type="ECO:0000313" key="1">
    <source>
        <dbReference type="EMBL" id="KXB08154.1"/>
    </source>
</evidence>
<dbReference type="EMBL" id="LHYJ01000025">
    <property type="protein sequence ID" value="KXB08154.1"/>
    <property type="molecule type" value="Genomic_DNA"/>
</dbReference>
<evidence type="ECO:0000313" key="2">
    <source>
        <dbReference type="Proteomes" id="UP000070175"/>
    </source>
</evidence>
<comment type="caution">
    <text evidence="1">The sequence shown here is derived from an EMBL/GenBank/DDBJ whole genome shotgun (WGS) entry which is preliminary data.</text>
</comment>
<accession>A0A133VNX9</accession>
<protein>
    <submittedName>
        <fullName evidence="1">Uncharacterized protein</fullName>
    </submittedName>
</protein>